<name>A0ABQ8TNM6_PERAM</name>
<dbReference type="PANTHER" id="PTHR13099:SF0">
    <property type="entry name" value="NADH DEHYDROGENASE [UBIQUINONE] 1 SUBUNIT C2-RELATED"/>
    <property type="match status" value="1"/>
</dbReference>
<keyword evidence="5" id="KW-0812">Transmembrane</keyword>
<dbReference type="Pfam" id="PF06374">
    <property type="entry name" value="NDUF_C2"/>
    <property type="match status" value="1"/>
</dbReference>
<organism evidence="11 12">
    <name type="scientific">Periplaneta americana</name>
    <name type="common">American cockroach</name>
    <name type="synonym">Blatta americana</name>
    <dbReference type="NCBI Taxonomy" id="6978"/>
    <lineage>
        <taxon>Eukaryota</taxon>
        <taxon>Metazoa</taxon>
        <taxon>Ecdysozoa</taxon>
        <taxon>Arthropoda</taxon>
        <taxon>Hexapoda</taxon>
        <taxon>Insecta</taxon>
        <taxon>Pterygota</taxon>
        <taxon>Neoptera</taxon>
        <taxon>Polyneoptera</taxon>
        <taxon>Dictyoptera</taxon>
        <taxon>Blattodea</taxon>
        <taxon>Blattoidea</taxon>
        <taxon>Blattidae</taxon>
        <taxon>Blattinae</taxon>
        <taxon>Periplaneta</taxon>
    </lineage>
</organism>
<evidence type="ECO:0000256" key="5">
    <source>
        <dbReference type="ARBA" id="ARBA00022692"/>
    </source>
</evidence>
<proteinExistence type="inferred from homology"/>
<keyword evidence="6" id="KW-0999">Mitochondrion inner membrane</keyword>
<evidence type="ECO:0000256" key="4">
    <source>
        <dbReference type="ARBA" id="ARBA00022660"/>
    </source>
</evidence>
<evidence type="ECO:0000256" key="6">
    <source>
        <dbReference type="ARBA" id="ARBA00022792"/>
    </source>
</evidence>
<keyword evidence="4" id="KW-0679">Respiratory chain</keyword>
<reference evidence="11 12" key="1">
    <citation type="journal article" date="2022" name="Allergy">
        <title>Genome assembly and annotation of Periplaneta americana reveal a comprehensive cockroach allergen profile.</title>
        <authorList>
            <person name="Wang L."/>
            <person name="Xiong Q."/>
            <person name="Saelim N."/>
            <person name="Wang L."/>
            <person name="Nong W."/>
            <person name="Wan A.T."/>
            <person name="Shi M."/>
            <person name="Liu X."/>
            <person name="Cao Q."/>
            <person name="Hui J.H.L."/>
            <person name="Sookrung N."/>
            <person name="Leung T.F."/>
            <person name="Tungtrongchitr A."/>
            <person name="Tsui S.K.W."/>
        </authorList>
    </citation>
    <scope>NUCLEOTIDE SEQUENCE [LARGE SCALE GENOMIC DNA]</scope>
    <source>
        <strain evidence="11">PWHHKU_190912</strain>
    </source>
</reference>
<evidence type="ECO:0000313" key="11">
    <source>
        <dbReference type="EMBL" id="KAJ4448255.1"/>
    </source>
</evidence>
<keyword evidence="10" id="KW-0472">Membrane</keyword>
<evidence type="ECO:0000256" key="1">
    <source>
        <dbReference type="ARBA" id="ARBA00004298"/>
    </source>
</evidence>
<evidence type="ECO:0008006" key="13">
    <source>
        <dbReference type="Google" id="ProtNLM"/>
    </source>
</evidence>
<keyword evidence="8" id="KW-1133">Transmembrane helix</keyword>
<keyword evidence="3" id="KW-0813">Transport</keyword>
<keyword evidence="9" id="KW-0496">Mitochondrion</keyword>
<evidence type="ECO:0000256" key="9">
    <source>
        <dbReference type="ARBA" id="ARBA00023128"/>
    </source>
</evidence>
<dbReference type="EMBL" id="JAJSOF020000005">
    <property type="protein sequence ID" value="KAJ4448255.1"/>
    <property type="molecule type" value="Genomic_DNA"/>
</dbReference>
<gene>
    <name evidence="11" type="ORF">ANN_10269</name>
</gene>
<comment type="similarity">
    <text evidence="2">Belongs to the complex I NDUFC2 subunit family.</text>
</comment>
<keyword evidence="7" id="KW-0249">Electron transport</keyword>
<protein>
    <recommendedName>
        <fullName evidence="13">NADH dehydrogenase [ubiquinone] 1 subunit C2</fullName>
    </recommendedName>
</protein>
<dbReference type="Proteomes" id="UP001148838">
    <property type="component" value="Unassembled WGS sequence"/>
</dbReference>
<comment type="caution">
    <text evidence="11">The sequence shown here is derived from an EMBL/GenBank/DDBJ whole genome shotgun (WGS) entry which is preliminary data.</text>
</comment>
<accession>A0ABQ8TNM6</accession>
<evidence type="ECO:0000256" key="2">
    <source>
        <dbReference type="ARBA" id="ARBA00008674"/>
    </source>
</evidence>
<dbReference type="PANTHER" id="PTHR13099">
    <property type="entry name" value="NADH-UBIQUINONE OXIDOREDUCTASE SUBUNIT B14.5B"/>
    <property type="match status" value="1"/>
</dbReference>
<dbReference type="InterPro" id="IPR009423">
    <property type="entry name" value="NDUC2"/>
</dbReference>
<evidence type="ECO:0000313" key="12">
    <source>
        <dbReference type="Proteomes" id="UP001148838"/>
    </source>
</evidence>
<comment type="subcellular location">
    <subcellularLocation>
        <location evidence="1">Mitochondrion inner membrane</location>
        <topology evidence="1">Single-pass membrane protein</topology>
        <orientation evidence="1">Matrix side</orientation>
    </subcellularLocation>
</comment>
<evidence type="ECO:0000256" key="10">
    <source>
        <dbReference type="ARBA" id="ARBA00023136"/>
    </source>
</evidence>
<evidence type="ECO:0000256" key="7">
    <source>
        <dbReference type="ARBA" id="ARBA00022982"/>
    </source>
</evidence>
<evidence type="ECO:0000256" key="3">
    <source>
        <dbReference type="ARBA" id="ARBA00022448"/>
    </source>
</evidence>
<keyword evidence="12" id="KW-1185">Reference proteome</keyword>
<evidence type="ECO:0000256" key="8">
    <source>
        <dbReference type="ARBA" id="ARBA00022989"/>
    </source>
</evidence>
<sequence length="224" mass="25346">MVRSVSEIRPDLRLSDIMAGKTNLELLTRDPDYIEPFLSKLWNPVMASAVGVVSILLMRYSQRRPLLSGIQHHVLAGVGFGLAGYHLDQYRNDYLAERDAVLRNYLERHPEDFPEPVNCPKTGLNLTSDTNMAPLMRQLGQEISSIPGRVVHECDSGQPRGGLFWWTKRRDVSWRILVEAVQYLGAMDVAVAAAFDYVHELRSRLMSVDLLLRDKIPAHPATLI</sequence>